<dbReference type="InterPro" id="IPR036249">
    <property type="entry name" value="Thioredoxin-like_sf"/>
</dbReference>
<gene>
    <name evidence="3" type="ORF">KFL_000490170</name>
</gene>
<evidence type="ECO:0000256" key="1">
    <source>
        <dbReference type="SAM" id="MobiDB-lite"/>
    </source>
</evidence>
<dbReference type="Proteomes" id="UP000054558">
    <property type="component" value="Unassembled WGS sequence"/>
</dbReference>
<dbReference type="PANTHER" id="PTHR28630">
    <property type="match status" value="1"/>
</dbReference>
<dbReference type="PANTHER" id="PTHR28630:SF11">
    <property type="entry name" value="THIOREDOXIN-LIKE PROTEIN AAED1, CHLOROPLASTIC"/>
    <property type="match status" value="1"/>
</dbReference>
<feature type="compositionally biased region" description="Polar residues" evidence="1">
    <location>
        <begin position="58"/>
        <end position="68"/>
    </location>
</feature>
<dbReference type="CDD" id="cd02970">
    <property type="entry name" value="PRX_like2"/>
    <property type="match status" value="1"/>
</dbReference>
<dbReference type="Gene3D" id="3.40.30.10">
    <property type="entry name" value="Glutaredoxin"/>
    <property type="match status" value="1"/>
</dbReference>
<organism evidence="3 4">
    <name type="scientific">Klebsormidium nitens</name>
    <name type="common">Green alga</name>
    <name type="synonym">Ulothrix nitens</name>
    <dbReference type="NCBI Taxonomy" id="105231"/>
    <lineage>
        <taxon>Eukaryota</taxon>
        <taxon>Viridiplantae</taxon>
        <taxon>Streptophyta</taxon>
        <taxon>Klebsormidiophyceae</taxon>
        <taxon>Klebsormidiales</taxon>
        <taxon>Klebsormidiaceae</taxon>
        <taxon>Klebsormidium</taxon>
    </lineage>
</organism>
<evidence type="ECO:0000313" key="4">
    <source>
        <dbReference type="Proteomes" id="UP000054558"/>
    </source>
</evidence>
<dbReference type="OrthoDB" id="40334at2759"/>
<reference evidence="3 4" key="1">
    <citation type="journal article" date="2014" name="Nat. Commun.">
        <title>Klebsormidium flaccidum genome reveals primary factors for plant terrestrial adaptation.</title>
        <authorList>
            <person name="Hori K."/>
            <person name="Maruyama F."/>
            <person name="Fujisawa T."/>
            <person name="Togashi T."/>
            <person name="Yamamoto N."/>
            <person name="Seo M."/>
            <person name="Sato S."/>
            <person name="Yamada T."/>
            <person name="Mori H."/>
            <person name="Tajima N."/>
            <person name="Moriyama T."/>
            <person name="Ikeuchi M."/>
            <person name="Watanabe M."/>
            <person name="Wada H."/>
            <person name="Kobayashi K."/>
            <person name="Saito M."/>
            <person name="Masuda T."/>
            <person name="Sasaki-Sekimoto Y."/>
            <person name="Mashiguchi K."/>
            <person name="Awai K."/>
            <person name="Shimojima M."/>
            <person name="Masuda S."/>
            <person name="Iwai M."/>
            <person name="Nobusawa T."/>
            <person name="Narise T."/>
            <person name="Kondo S."/>
            <person name="Saito H."/>
            <person name="Sato R."/>
            <person name="Murakawa M."/>
            <person name="Ihara Y."/>
            <person name="Oshima-Yamada Y."/>
            <person name="Ohtaka K."/>
            <person name="Satoh M."/>
            <person name="Sonobe K."/>
            <person name="Ishii M."/>
            <person name="Ohtani R."/>
            <person name="Kanamori-Sato M."/>
            <person name="Honoki R."/>
            <person name="Miyazaki D."/>
            <person name="Mochizuki H."/>
            <person name="Umetsu J."/>
            <person name="Higashi K."/>
            <person name="Shibata D."/>
            <person name="Kamiya Y."/>
            <person name="Sato N."/>
            <person name="Nakamura Y."/>
            <person name="Tabata S."/>
            <person name="Ida S."/>
            <person name="Kurokawa K."/>
            <person name="Ohta H."/>
        </authorList>
    </citation>
    <scope>NUCLEOTIDE SEQUENCE [LARGE SCALE GENOMIC DNA]</scope>
    <source>
        <strain evidence="3 4">NIES-2285</strain>
    </source>
</reference>
<feature type="domain" description="Thioredoxin" evidence="2">
    <location>
        <begin position="106"/>
        <end position="230"/>
    </location>
</feature>
<sequence>MAASSVHTALTNQSVLKAGGACLHQKHQDPRSAGPVIGCSTLADLGLRRQDKRKAISLHSTGSKSLTSYPGKKSVRPRKPLMHSTSRGVARKGVTACAVKEAPSDLQLSRAFDSIELIGLDGNRRQVTDLWKDRKVVVAWARHFGCVLCRKYAALLAERKADFDAAGVPLIIIGPGTEKQASTFKEETGFPGEVYADPTHDSFRALGFASGLGSTLNPQAGLNVINALREGFKQNWAISFEKDTVLKGGWQQGGTLIVGPGSDNVHYLHKDQRAGDHPEVEELLRVFRE</sequence>
<name>A0A0U9HI42_KLENI</name>
<dbReference type="SUPFAM" id="SSF52833">
    <property type="entry name" value="Thioredoxin-like"/>
    <property type="match status" value="1"/>
</dbReference>
<dbReference type="OMA" id="PCASLLY"/>
<dbReference type="PROSITE" id="PS51352">
    <property type="entry name" value="THIOREDOXIN_2"/>
    <property type="match status" value="1"/>
</dbReference>
<dbReference type="EMBL" id="DF236998">
    <property type="protein sequence ID" value="GAQ80227.1"/>
    <property type="molecule type" value="Genomic_DNA"/>
</dbReference>
<feature type="region of interest" description="Disordered" evidence="1">
    <location>
        <begin position="57"/>
        <end position="87"/>
    </location>
</feature>
<evidence type="ECO:0000259" key="2">
    <source>
        <dbReference type="PROSITE" id="PS51352"/>
    </source>
</evidence>
<dbReference type="InterPro" id="IPR013766">
    <property type="entry name" value="Thioredoxin_domain"/>
</dbReference>
<keyword evidence="4" id="KW-1185">Reference proteome</keyword>
<dbReference type="AlphaFoldDB" id="A0A0U9HI42"/>
<proteinExistence type="predicted"/>
<dbReference type="InterPro" id="IPR032801">
    <property type="entry name" value="PXL2A/B/C"/>
</dbReference>
<accession>A0A0U9HI42</accession>
<protein>
    <recommendedName>
        <fullName evidence="2">Thioredoxin domain-containing protein</fullName>
    </recommendedName>
</protein>
<evidence type="ECO:0000313" key="3">
    <source>
        <dbReference type="EMBL" id="GAQ80227.1"/>
    </source>
</evidence>
<dbReference type="Pfam" id="PF13911">
    <property type="entry name" value="AhpC-TSA_2"/>
    <property type="match status" value="1"/>
</dbReference>
<dbReference type="STRING" id="105231.A0A0U9HI42"/>